<gene>
    <name evidence="2" type="ORF">SDC9_128243</name>
</gene>
<feature type="compositionally biased region" description="Basic and acidic residues" evidence="1">
    <location>
        <begin position="39"/>
        <end position="48"/>
    </location>
</feature>
<comment type="caution">
    <text evidence="2">The sequence shown here is derived from an EMBL/GenBank/DDBJ whole genome shotgun (WGS) entry which is preliminary data.</text>
</comment>
<dbReference type="EMBL" id="VSSQ01030605">
    <property type="protein sequence ID" value="MPM81191.1"/>
    <property type="molecule type" value="Genomic_DNA"/>
</dbReference>
<evidence type="ECO:0000313" key="2">
    <source>
        <dbReference type="EMBL" id="MPM81191.1"/>
    </source>
</evidence>
<proteinExistence type="predicted"/>
<organism evidence="2">
    <name type="scientific">bioreactor metagenome</name>
    <dbReference type="NCBI Taxonomy" id="1076179"/>
    <lineage>
        <taxon>unclassified sequences</taxon>
        <taxon>metagenomes</taxon>
        <taxon>ecological metagenomes</taxon>
    </lineage>
</organism>
<accession>A0A645CWA7</accession>
<sequence length="198" mass="22140">MAGGDKNGEFIGIDGFVGRHPHNVQIDGIQCELGQDSRQNCRDAKPRVEQAGAKPRQHPGENRSQHRRPGGPAPQNQHGGHRAAGGEGAVHRQIGDVQQTKGDVHAQRHHAPDNPLRHAAGKAFQQIDRVQRSKICREFHGFLLFSVIFLGSRGMGRRHPIPPLSIPRPEAKALAPGRENRQIQDFFSPRWRYTRRGW</sequence>
<dbReference type="AlphaFoldDB" id="A0A645CWA7"/>
<reference evidence="2" key="1">
    <citation type="submission" date="2019-08" db="EMBL/GenBank/DDBJ databases">
        <authorList>
            <person name="Kucharzyk K."/>
            <person name="Murdoch R.W."/>
            <person name="Higgins S."/>
            <person name="Loffler F."/>
        </authorList>
    </citation>
    <scope>NUCLEOTIDE SEQUENCE</scope>
</reference>
<name>A0A645CWA7_9ZZZZ</name>
<feature type="region of interest" description="Disordered" evidence="1">
    <location>
        <begin position="37"/>
        <end position="90"/>
    </location>
</feature>
<evidence type="ECO:0000256" key="1">
    <source>
        <dbReference type="SAM" id="MobiDB-lite"/>
    </source>
</evidence>
<protein>
    <submittedName>
        <fullName evidence="2">Uncharacterized protein</fullName>
    </submittedName>
</protein>